<evidence type="ECO:0000313" key="3">
    <source>
        <dbReference type="Proteomes" id="UP000429607"/>
    </source>
</evidence>
<sequence length="146" mass="16224">MSRDRRGAHCRLIGCLNWVADVKMPTSFSALHSVLGTRARQAQLAVLHKAVNGDDPESTSAARLSNAFATAKDVFERVHARVVREVQCCRGMNVLLKVAQLQLLYANELEEIVAQSSTAQETKPDAARIMVKKVQDIFESYCSMEF</sequence>
<evidence type="ECO:0000313" key="1">
    <source>
        <dbReference type="EMBL" id="KAE8973715.1"/>
    </source>
</evidence>
<name>A0A6A3HY66_9STRA</name>
<dbReference type="Proteomes" id="UP000434957">
    <property type="component" value="Unassembled WGS sequence"/>
</dbReference>
<comment type="caution">
    <text evidence="1">The sequence shown here is derived from an EMBL/GenBank/DDBJ whole genome shotgun (WGS) entry which is preliminary data.</text>
</comment>
<protein>
    <submittedName>
        <fullName evidence="1">Uncharacterized protein</fullName>
    </submittedName>
</protein>
<reference evidence="1 3" key="1">
    <citation type="submission" date="2018-09" db="EMBL/GenBank/DDBJ databases">
        <title>Genomic investigation of the strawberry pathogen Phytophthora fragariae indicates pathogenicity is determined by transcriptional variation in three key races.</title>
        <authorList>
            <person name="Adams T.M."/>
            <person name="Armitage A.D."/>
            <person name="Sobczyk M.K."/>
            <person name="Bates H.J."/>
            <person name="Dunwell J.M."/>
            <person name="Nellist C.F."/>
            <person name="Harrison R.J."/>
        </authorList>
    </citation>
    <scope>NUCLEOTIDE SEQUENCE [LARGE SCALE GENOMIC DNA]</scope>
    <source>
        <strain evidence="1 3">SCRP249</strain>
        <strain evidence="2 4">SCRP333</strain>
    </source>
</reference>
<gene>
    <name evidence="1" type="ORF">PR001_g26228</name>
    <name evidence="2" type="ORF">PR003_g30378</name>
</gene>
<evidence type="ECO:0000313" key="2">
    <source>
        <dbReference type="EMBL" id="KAE9271875.1"/>
    </source>
</evidence>
<proteinExistence type="predicted"/>
<evidence type="ECO:0000313" key="4">
    <source>
        <dbReference type="Proteomes" id="UP000434957"/>
    </source>
</evidence>
<dbReference type="AlphaFoldDB" id="A0A6A3HY66"/>
<dbReference type="Proteomes" id="UP000429607">
    <property type="component" value="Unassembled WGS sequence"/>
</dbReference>
<organism evidence="1 3">
    <name type="scientific">Phytophthora rubi</name>
    <dbReference type="NCBI Taxonomy" id="129364"/>
    <lineage>
        <taxon>Eukaryota</taxon>
        <taxon>Sar</taxon>
        <taxon>Stramenopiles</taxon>
        <taxon>Oomycota</taxon>
        <taxon>Peronosporomycetes</taxon>
        <taxon>Peronosporales</taxon>
        <taxon>Peronosporaceae</taxon>
        <taxon>Phytophthora</taxon>
    </lineage>
</organism>
<accession>A0A6A3HY66</accession>
<dbReference type="EMBL" id="QXFV01003813">
    <property type="protein sequence ID" value="KAE8973715.1"/>
    <property type="molecule type" value="Genomic_DNA"/>
</dbReference>
<dbReference type="EMBL" id="QXFT01005619">
    <property type="protein sequence ID" value="KAE9271875.1"/>
    <property type="molecule type" value="Genomic_DNA"/>
</dbReference>
<keyword evidence="4" id="KW-1185">Reference proteome</keyword>